<dbReference type="PROSITE" id="PS00688">
    <property type="entry name" value="SIGMA54_INTERACT_3"/>
    <property type="match status" value="1"/>
</dbReference>
<dbReference type="CDD" id="cd00009">
    <property type="entry name" value="AAA"/>
    <property type="match status" value="1"/>
</dbReference>
<dbReference type="Pfam" id="PF00158">
    <property type="entry name" value="Sigma54_activat"/>
    <property type="match status" value="1"/>
</dbReference>
<keyword evidence="3" id="KW-0805">Transcription regulation</keyword>
<dbReference type="SMART" id="SM00091">
    <property type="entry name" value="PAS"/>
    <property type="match status" value="1"/>
</dbReference>
<evidence type="ECO:0000256" key="3">
    <source>
        <dbReference type="ARBA" id="ARBA00023015"/>
    </source>
</evidence>
<dbReference type="AlphaFoldDB" id="A0A5D0MVX5"/>
<protein>
    <submittedName>
        <fullName evidence="6">AAA family ATPase</fullName>
    </submittedName>
</protein>
<dbReference type="PANTHER" id="PTHR32071:SF57">
    <property type="entry name" value="C4-DICARBOXYLATE TRANSPORT TRANSCRIPTIONAL REGULATORY PROTEIN DCTD"/>
    <property type="match status" value="1"/>
</dbReference>
<reference evidence="6 7" key="1">
    <citation type="submission" date="2019-08" db="EMBL/GenBank/DDBJ databases">
        <title>Genomic characterization of a novel candidate phylum (ARYD3) from a high temperature, high salinity tertiary oil reservoir in north central Oklahoma, USA.</title>
        <authorList>
            <person name="Youssef N.H."/>
            <person name="Yadav A."/>
            <person name="Elshahed M.S."/>
        </authorList>
    </citation>
    <scope>NUCLEOTIDE SEQUENCE [LARGE SCALE GENOMIC DNA]</scope>
    <source>
        <strain evidence="6">ARYD1</strain>
    </source>
</reference>
<evidence type="ECO:0000313" key="7">
    <source>
        <dbReference type="Proteomes" id="UP000323337"/>
    </source>
</evidence>
<dbReference type="InterPro" id="IPR000014">
    <property type="entry name" value="PAS"/>
</dbReference>
<dbReference type="Gene3D" id="3.40.50.300">
    <property type="entry name" value="P-loop containing nucleotide triphosphate hydrolases"/>
    <property type="match status" value="1"/>
</dbReference>
<gene>
    <name evidence="6" type="ORF">FXF49_00920</name>
</gene>
<dbReference type="InterPro" id="IPR003593">
    <property type="entry name" value="AAA+_ATPase"/>
</dbReference>
<dbReference type="InterPro" id="IPR025944">
    <property type="entry name" value="Sigma_54_int_dom_CS"/>
</dbReference>
<keyword evidence="2" id="KW-0067">ATP-binding</keyword>
<dbReference type="FunFam" id="3.40.50.300:FF:000006">
    <property type="entry name" value="DNA-binding transcriptional regulator NtrC"/>
    <property type="match status" value="1"/>
</dbReference>
<feature type="domain" description="Sigma-54 factor interaction" evidence="5">
    <location>
        <begin position="339"/>
        <end position="562"/>
    </location>
</feature>
<dbReference type="GO" id="GO:0005524">
    <property type="term" value="F:ATP binding"/>
    <property type="evidence" value="ECO:0007669"/>
    <property type="project" value="UniProtKB-KW"/>
</dbReference>
<name>A0A5D0MVX5_FLESI</name>
<dbReference type="Proteomes" id="UP000323337">
    <property type="component" value="Unassembled WGS sequence"/>
</dbReference>
<keyword evidence="1" id="KW-0547">Nucleotide-binding</keyword>
<dbReference type="SUPFAM" id="SSF52540">
    <property type="entry name" value="P-loop containing nucleoside triphosphate hydrolases"/>
    <property type="match status" value="1"/>
</dbReference>
<dbReference type="PROSITE" id="PS00675">
    <property type="entry name" value="SIGMA54_INTERACT_1"/>
    <property type="match status" value="1"/>
</dbReference>
<sequence length="667" mass="75884">MQRKITLLAIDENISMFFKKECQRIFSDLFQIDYRSADIQEPLPITNTDLILYTDPTILNKLIHLIQCPAPTLMMKRTIRRESLEKIKKLPAGSIALVANINEYMANETAATIHQLGIKNIRLIPVHKDSYLPEKYDYIITPRRYIFLPDVGDRIIEIGNRVFDISMVLDILSIMQVDNNVSEEIMFNYLSKVPTIWHGIGYAWENRRVLVNRWNILINEIAAGVIVCDEKGNVELANQKAAEILSTPSDLLHKHDIDYISWKEPELGKILKLNEAKDELTTCSSGEVVVSVKSIHLGGEEYGKLIVLNQYHEMINTQQKAQKKLTSQGYVSKYSFEDLVGKSGEFEKAKNICKKVSLSDSTVLLFGESGVGKEMFAGAIHNNSGRKNKPFIAINCATLPENLLESELFGYEEGAFTGARKGGRVGLFELAHSGTIFLDEIGDLPLSLQARLLRAIEEKEIRRVGGENMVSVNVRIIAATNKNLPEMVKLGEFRNDLYYRLNVFQVSIPPLRKRKIDIPLLINHFISDRKLKISREFIDFCNNYEWPGNIRELRNVLEYAATISDGEINISSLPDYIKDSDGYCFTEDLNVYLMLKIVYDNTQQNQNTGRRTLKEEFSRKFVKISEAKVRDYIQKLKSKNLVSVNSGRKGASITEKGVSFLQTNGYI</sequence>
<dbReference type="InterPro" id="IPR036388">
    <property type="entry name" value="WH-like_DNA-bd_sf"/>
</dbReference>
<dbReference type="RefSeq" id="WP_303700036.1">
    <property type="nucleotide sequence ID" value="NZ_VSIV01000027.1"/>
</dbReference>
<dbReference type="Gene3D" id="1.10.8.60">
    <property type="match status" value="1"/>
</dbReference>
<dbReference type="InterPro" id="IPR002078">
    <property type="entry name" value="Sigma_54_int"/>
</dbReference>
<dbReference type="InterPro" id="IPR058031">
    <property type="entry name" value="AAA_lid_NorR"/>
</dbReference>
<accession>A0A5D0MVX5</accession>
<organism evidence="6 7">
    <name type="scientific">Flexistipes sinusarabici</name>
    <dbReference type="NCBI Taxonomy" id="2352"/>
    <lineage>
        <taxon>Bacteria</taxon>
        <taxon>Pseudomonadati</taxon>
        <taxon>Deferribacterota</taxon>
        <taxon>Deferribacteres</taxon>
        <taxon>Deferribacterales</taxon>
        <taxon>Flexistipitaceae</taxon>
        <taxon>Flexistipes</taxon>
    </lineage>
</organism>
<dbReference type="Pfam" id="PF25601">
    <property type="entry name" value="AAA_lid_14"/>
    <property type="match status" value="1"/>
</dbReference>
<evidence type="ECO:0000256" key="1">
    <source>
        <dbReference type="ARBA" id="ARBA00022741"/>
    </source>
</evidence>
<dbReference type="Gene3D" id="1.10.10.10">
    <property type="entry name" value="Winged helix-like DNA-binding domain superfamily/Winged helix DNA-binding domain"/>
    <property type="match status" value="1"/>
</dbReference>
<proteinExistence type="predicted"/>
<dbReference type="PROSITE" id="PS50045">
    <property type="entry name" value="SIGMA54_INTERACT_4"/>
    <property type="match status" value="1"/>
</dbReference>
<evidence type="ECO:0000256" key="2">
    <source>
        <dbReference type="ARBA" id="ARBA00022840"/>
    </source>
</evidence>
<comment type="caution">
    <text evidence="6">The sequence shown here is derived from an EMBL/GenBank/DDBJ whole genome shotgun (WGS) entry which is preliminary data.</text>
</comment>
<dbReference type="GO" id="GO:0006355">
    <property type="term" value="P:regulation of DNA-templated transcription"/>
    <property type="evidence" value="ECO:0007669"/>
    <property type="project" value="InterPro"/>
</dbReference>
<evidence type="ECO:0000313" key="6">
    <source>
        <dbReference type="EMBL" id="TYB36222.1"/>
    </source>
</evidence>
<dbReference type="EMBL" id="VSIV01000027">
    <property type="protein sequence ID" value="TYB36222.1"/>
    <property type="molecule type" value="Genomic_DNA"/>
</dbReference>
<dbReference type="CDD" id="cd00130">
    <property type="entry name" value="PAS"/>
    <property type="match status" value="1"/>
</dbReference>
<dbReference type="SMART" id="SM00382">
    <property type="entry name" value="AAA"/>
    <property type="match status" value="1"/>
</dbReference>
<evidence type="ECO:0000256" key="4">
    <source>
        <dbReference type="ARBA" id="ARBA00023163"/>
    </source>
</evidence>
<dbReference type="PANTHER" id="PTHR32071">
    <property type="entry name" value="TRANSCRIPTIONAL REGULATORY PROTEIN"/>
    <property type="match status" value="1"/>
</dbReference>
<dbReference type="InterPro" id="IPR025662">
    <property type="entry name" value="Sigma_54_int_dom_ATP-bd_1"/>
</dbReference>
<keyword evidence="4" id="KW-0804">Transcription</keyword>
<evidence type="ECO:0000259" key="5">
    <source>
        <dbReference type="PROSITE" id="PS50045"/>
    </source>
</evidence>
<dbReference type="InterPro" id="IPR027417">
    <property type="entry name" value="P-loop_NTPase"/>
</dbReference>
<dbReference type="Gene3D" id="3.30.450.20">
    <property type="entry name" value="PAS domain"/>
    <property type="match status" value="1"/>
</dbReference>